<organism evidence="2">
    <name type="scientific">Vecturithrix granuli</name>
    <dbReference type="NCBI Taxonomy" id="1499967"/>
    <lineage>
        <taxon>Bacteria</taxon>
        <taxon>Candidatus Moduliflexota</taxon>
        <taxon>Candidatus Vecturitrichia</taxon>
        <taxon>Candidatus Vecturitrichales</taxon>
        <taxon>Candidatus Vecturitrichaceae</taxon>
        <taxon>Candidatus Vecturithrix</taxon>
    </lineage>
</organism>
<accession>A0A081BU69</accession>
<feature type="region of interest" description="Disordered" evidence="1">
    <location>
        <begin position="60"/>
        <end position="84"/>
    </location>
</feature>
<keyword evidence="3" id="KW-1185">Reference proteome</keyword>
<dbReference type="HOGENOM" id="CLU_1451775_0_0_0"/>
<evidence type="ECO:0000256" key="1">
    <source>
        <dbReference type="SAM" id="MobiDB-lite"/>
    </source>
</evidence>
<dbReference type="Proteomes" id="UP000030661">
    <property type="component" value="Unassembled WGS sequence"/>
</dbReference>
<dbReference type="AlphaFoldDB" id="A0A081BU69"/>
<sequence>MRRPTASTCEQAESGRVVCTLSDGSGRVLLRQMTTQAHEIPYLGGSLWFYTCHERDPWPPERPEVQYPPSSPPETLTDPENPPSGNVCLNAEVEAFEEFHPYPADTWEDWERCYSPAWKAHRHCTLEGGGQYPIRMTLQYTSWVWQTESCEQTYRSDPGIVTVLYLSLQDNPPFVGGVSVRLLPRE</sequence>
<protein>
    <submittedName>
        <fullName evidence="2">Uncharacterized protein</fullName>
    </submittedName>
</protein>
<evidence type="ECO:0000313" key="3">
    <source>
        <dbReference type="Proteomes" id="UP000030661"/>
    </source>
</evidence>
<gene>
    <name evidence="2" type="ORF">U27_02835</name>
</gene>
<proteinExistence type="predicted"/>
<dbReference type="EMBL" id="DF820464">
    <property type="protein sequence ID" value="GAK55874.1"/>
    <property type="molecule type" value="Genomic_DNA"/>
</dbReference>
<evidence type="ECO:0000313" key="2">
    <source>
        <dbReference type="EMBL" id="GAK55874.1"/>
    </source>
</evidence>
<reference evidence="2" key="1">
    <citation type="journal article" date="2015" name="PeerJ">
        <title>First genomic representation of candidate bacterial phylum KSB3 points to enhanced environmental sensing as a trigger of wastewater bulking.</title>
        <authorList>
            <person name="Sekiguchi Y."/>
            <person name="Ohashi A."/>
            <person name="Parks D.H."/>
            <person name="Yamauchi T."/>
            <person name="Tyson G.W."/>
            <person name="Hugenholtz P."/>
        </authorList>
    </citation>
    <scope>NUCLEOTIDE SEQUENCE [LARGE SCALE GENOMIC DNA]</scope>
</reference>
<name>A0A081BU69_VECG1</name>